<dbReference type="InterPro" id="IPR012337">
    <property type="entry name" value="RNaseH-like_sf"/>
</dbReference>
<dbReference type="InterPro" id="IPR050900">
    <property type="entry name" value="Transposase_IS3/IS150/IS904"/>
</dbReference>
<dbReference type="EMBL" id="JAUJWU010000001">
    <property type="protein sequence ID" value="MDN7243882.1"/>
    <property type="molecule type" value="Genomic_DNA"/>
</dbReference>
<comment type="caution">
    <text evidence="2">The sequence shown here is derived from an EMBL/GenBank/DDBJ whole genome shotgun (WGS) entry which is preliminary data.</text>
</comment>
<gene>
    <name evidence="2" type="ORF">QWY13_00140</name>
</gene>
<dbReference type="PANTHER" id="PTHR46889">
    <property type="entry name" value="TRANSPOSASE INSF FOR INSERTION SEQUENCE IS3B-RELATED"/>
    <property type="match status" value="1"/>
</dbReference>
<keyword evidence="3" id="KW-1185">Reference proteome</keyword>
<dbReference type="Proteomes" id="UP001172142">
    <property type="component" value="Unassembled WGS sequence"/>
</dbReference>
<dbReference type="InterPro" id="IPR036397">
    <property type="entry name" value="RNaseH_sf"/>
</dbReference>
<dbReference type="PANTHER" id="PTHR46889:SF4">
    <property type="entry name" value="TRANSPOSASE INSO FOR INSERTION SEQUENCE ELEMENT IS911B-RELATED"/>
    <property type="match status" value="1"/>
</dbReference>
<dbReference type="PROSITE" id="PS50994">
    <property type="entry name" value="INTEGRASE"/>
    <property type="match status" value="1"/>
</dbReference>
<sequence>MGDGYLTYIQYGSSTMYLSTIMDLFNNEIVAYKMYNHQQTPLVTDTLKEALALRENPEGVIVHSVQGGVYIAYQELVKKSHLVSSMSRRSNCWDNAVIESFHSNIKSGEFQYVKFNSMHNIQVVEKVNVYIRYYNEDRILEKLGYLTPQEFGAQAA</sequence>
<feature type="domain" description="Integrase catalytic" evidence="1">
    <location>
        <begin position="1"/>
        <end position="156"/>
    </location>
</feature>
<dbReference type="InterPro" id="IPR001584">
    <property type="entry name" value="Integrase_cat-core"/>
</dbReference>
<reference evidence="2 3" key="1">
    <citation type="submission" date="2023-07" db="EMBL/GenBank/DDBJ databases">
        <title>Novel species in genus Planococcus.</title>
        <authorList>
            <person name="Ning S."/>
        </authorList>
    </citation>
    <scope>NUCLEOTIDE SEQUENCE [LARGE SCALE GENOMIC DNA]</scope>
    <source>
        <strain evidence="2 3">N017</strain>
    </source>
</reference>
<evidence type="ECO:0000313" key="3">
    <source>
        <dbReference type="Proteomes" id="UP001172142"/>
    </source>
</evidence>
<dbReference type="RefSeq" id="WP_301854431.1">
    <property type="nucleotide sequence ID" value="NZ_JAUJWU010000001.1"/>
</dbReference>
<dbReference type="Gene3D" id="3.30.420.10">
    <property type="entry name" value="Ribonuclease H-like superfamily/Ribonuclease H"/>
    <property type="match status" value="1"/>
</dbReference>
<evidence type="ECO:0000259" key="1">
    <source>
        <dbReference type="PROSITE" id="PS50994"/>
    </source>
</evidence>
<name>A0ABT8N7N0_9BACL</name>
<dbReference type="Pfam" id="PF00665">
    <property type="entry name" value="rve"/>
    <property type="match status" value="1"/>
</dbReference>
<protein>
    <submittedName>
        <fullName evidence="2">DDE-type integrase/transposase/recombinase</fullName>
    </submittedName>
</protein>
<dbReference type="Pfam" id="PF13333">
    <property type="entry name" value="rve_2"/>
    <property type="match status" value="1"/>
</dbReference>
<proteinExistence type="predicted"/>
<accession>A0ABT8N7N0</accession>
<dbReference type="SUPFAM" id="SSF53098">
    <property type="entry name" value="Ribonuclease H-like"/>
    <property type="match status" value="1"/>
</dbReference>
<organism evidence="2 3">
    <name type="scientific">Planococcus shenhongbingii</name>
    <dbReference type="NCBI Taxonomy" id="3058398"/>
    <lineage>
        <taxon>Bacteria</taxon>
        <taxon>Bacillati</taxon>
        <taxon>Bacillota</taxon>
        <taxon>Bacilli</taxon>
        <taxon>Bacillales</taxon>
        <taxon>Caryophanaceae</taxon>
        <taxon>Planococcus</taxon>
    </lineage>
</organism>
<evidence type="ECO:0000313" key="2">
    <source>
        <dbReference type="EMBL" id="MDN7243882.1"/>
    </source>
</evidence>